<sequence>MTNDEFDLLDELYFLQSYQYLKSSLQWEDHKLLENLAQLLEKGWIRCYAAPESEIFDALPLTDKGKTYYYLATKEGLLNHNTL</sequence>
<dbReference type="RefSeq" id="WP_048644566.1">
    <property type="nucleotide sequence ID" value="NZ_CAXBGM010000017.1"/>
</dbReference>
<gene>
    <name evidence="1" type="ORF">CA2015_3161</name>
</gene>
<keyword evidence="2" id="KW-1185">Reference proteome</keyword>
<proteinExistence type="predicted"/>
<evidence type="ECO:0000313" key="2">
    <source>
        <dbReference type="Proteomes" id="UP000036520"/>
    </source>
</evidence>
<dbReference type="OrthoDB" id="981781at2"/>
<dbReference type="KEGG" id="camu:CA2015_3161"/>
<dbReference type="EMBL" id="CP012040">
    <property type="protein sequence ID" value="AKP52559.1"/>
    <property type="molecule type" value="Genomic_DNA"/>
</dbReference>
<dbReference type="PATRIC" id="fig|320787.5.peg.3452"/>
<protein>
    <submittedName>
        <fullName evidence="1">Uncharacterized protein</fullName>
    </submittedName>
</protein>
<accession>A0A0H4PE83</accession>
<dbReference type="AlphaFoldDB" id="A0A0H4PE83"/>
<dbReference type="Proteomes" id="UP000036520">
    <property type="component" value="Chromosome"/>
</dbReference>
<name>A0A0H4PE83_9BACT</name>
<dbReference type="STRING" id="320787.CA2015_3161"/>
<evidence type="ECO:0000313" key="1">
    <source>
        <dbReference type="EMBL" id="AKP52559.1"/>
    </source>
</evidence>
<reference evidence="1 2" key="1">
    <citation type="submission" date="2015-07" db="EMBL/GenBank/DDBJ databases">
        <authorList>
            <person name="Kim K.M."/>
        </authorList>
    </citation>
    <scope>NUCLEOTIDE SEQUENCE [LARGE SCALE GENOMIC DNA]</scope>
    <source>
        <strain evidence="1 2">KCTC 12363</strain>
    </source>
</reference>
<organism evidence="1 2">
    <name type="scientific">Cyclobacterium amurskyense</name>
    <dbReference type="NCBI Taxonomy" id="320787"/>
    <lineage>
        <taxon>Bacteria</taxon>
        <taxon>Pseudomonadati</taxon>
        <taxon>Bacteroidota</taxon>
        <taxon>Cytophagia</taxon>
        <taxon>Cytophagales</taxon>
        <taxon>Cyclobacteriaceae</taxon>
        <taxon>Cyclobacterium</taxon>
    </lineage>
</organism>